<evidence type="ECO:0000313" key="6">
    <source>
        <dbReference type="Proteomes" id="UP000050668"/>
    </source>
</evidence>
<dbReference type="PANTHER" id="PTHR30146">
    <property type="entry name" value="LACI-RELATED TRANSCRIPTIONAL REPRESSOR"/>
    <property type="match status" value="1"/>
</dbReference>
<dbReference type="InterPro" id="IPR001761">
    <property type="entry name" value="Peripla_BP/Lac1_sug-bd_dom"/>
</dbReference>
<dbReference type="SUPFAM" id="SSF47413">
    <property type="entry name" value="lambda repressor-like DNA-binding domains"/>
    <property type="match status" value="1"/>
</dbReference>
<dbReference type="CDD" id="cd19977">
    <property type="entry name" value="PBP1_EndR-like"/>
    <property type="match status" value="1"/>
</dbReference>
<protein>
    <submittedName>
        <fullName evidence="5">LacI family transcriptional regulator</fullName>
    </submittedName>
</protein>
<comment type="caution">
    <text evidence="5">The sequence shown here is derived from an EMBL/GenBank/DDBJ whole genome shotgun (WGS) entry which is preliminary data.</text>
</comment>
<dbReference type="Proteomes" id="UP000050668">
    <property type="component" value="Unassembled WGS sequence"/>
</dbReference>
<dbReference type="Pfam" id="PF00532">
    <property type="entry name" value="Peripla_BP_1"/>
    <property type="match status" value="1"/>
</dbReference>
<proteinExistence type="predicted"/>
<accession>A0ABR5K1C3</accession>
<dbReference type="SMART" id="SM00354">
    <property type="entry name" value="HTH_LACI"/>
    <property type="match status" value="1"/>
</dbReference>
<sequence length="333" mass="37462">MKAVTMSDVAKKANVSKSTVSQYINKRYEFMGADTKDRIREAIEELNYKPNVVARSLKQKKTSTVGVIVANILHSFSTQVIRAIEDECNRSNLSVIVCNADDDPQKERNYIEMLRAKQVDGLIIFPTAGNAELYKEMVNENYPLVFVDRIIKDSGVSTILLDNEKASEMLVEHLYEKKYKRLAFITSSLEMKITPRIERLNGFIKGLEKFSLPVIDGFYVGVRMGNVQDVLEVMFSQPERPDALICGNDLTLLETLKFINKKGWNIPTEIALASIDEVPYSEIFQPPLTIVAQPAFAIGTNAANLLLEKIDGVGESIKEIMLYSPELIVRKST</sequence>
<evidence type="ECO:0000259" key="4">
    <source>
        <dbReference type="PROSITE" id="PS50932"/>
    </source>
</evidence>
<dbReference type="Gene3D" id="3.40.50.2300">
    <property type="match status" value="2"/>
</dbReference>
<dbReference type="EMBL" id="LGRV01000003">
    <property type="protein sequence ID" value="KOS68659.1"/>
    <property type="molecule type" value="Genomic_DNA"/>
</dbReference>
<dbReference type="InterPro" id="IPR028082">
    <property type="entry name" value="Peripla_BP_I"/>
</dbReference>
<reference evidence="6" key="1">
    <citation type="submission" date="2015-07" db="EMBL/GenBank/DDBJ databases">
        <title>Fjat-14205 dsm 2895.</title>
        <authorList>
            <person name="Liu B."/>
            <person name="Wang J."/>
            <person name="Zhu Y."/>
            <person name="Liu G."/>
            <person name="Chen Q."/>
            <person name="Chen Z."/>
            <person name="Lan J."/>
            <person name="Che J."/>
            <person name="Ge C."/>
            <person name="Shi H."/>
            <person name="Pan Z."/>
            <person name="Liu X."/>
        </authorList>
    </citation>
    <scope>NUCLEOTIDE SEQUENCE [LARGE SCALE GENOMIC DNA]</scope>
    <source>
        <strain evidence="6">DSM 25560</strain>
    </source>
</reference>
<dbReference type="Pfam" id="PF00356">
    <property type="entry name" value="LacI"/>
    <property type="match status" value="1"/>
</dbReference>
<dbReference type="PANTHER" id="PTHR30146:SF109">
    <property type="entry name" value="HTH-TYPE TRANSCRIPTIONAL REGULATOR GALS"/>
    <property type="match status" value="1"/>
</dbReference>
<name>A0ABR5K1C3_9BACI</name>
<evidence type="ECO:0000256" key="3">
    <source>
        <dbReference type="ARBA" id="ARBA00023163"/>
    </source>
</evidence>
<keyword evidence="3" id="KW-0804">Transcription</keyword>
<keyword evidence="1" id="KW-0805">Transcription regulation</keyword>
<dbReference type="InterPro" id="IPR000843">
    <property type="entry name" value="HTH_LacI"/>
</dbReference>
<evidence type="ECO:0000313" key="5">
    <source>
        <dbReference type="EMBL" id="KOS68659.1"/>
    </source>
</evidence>
<organism evidence="5 6">
    <name type="scientific">Lysinibacillus contaminans</name>
    <dbReference type="NCBI Taxonomy" id="1293441"/>
    <lineage>
        <taxon>Bacteria</taxon>
        <taxon>Bacillati</taxon>
        <taxon>Bacillota</taxon>
        <taxon>Bacilli</taxon>
        <taxon>Bacillales</taxon>
        <taxon>Bacillaceae</taxon>
        <taxon>Lysinibacillus</taxon>
    </lineage>
</organism>
<evidence type="ECO:0000256" key="1">
    <source>
        <dbReference type="ARBA" id="ARBA00023015"/>
    </source>
</evidence>
<dbReference type="InterPro" id="IPR010982">
    <property type="entry name" value="Lambda_DNA-bd_dom_sf"/>
</dbReference>
<keyword evidence="2" id="KW-0238">DNA-binding</keyword>
<dbReference type="RefSeq" id="WP_053583503.1">
    <property type="nucleotide sequence ID" value="NZ_LGRV01000003.1"/>
</dbReference>
<dbReference type="SUPFAM" id="SSF53822">
    <property type="entry name" value="Periplasmic binding protein-like I"/>
    <property type="match status" value="1"/>
</dbReference>
<keyword evidence="6" id="KW-1185">Reference proteome</keyword>
<dbReference type="PROSITE" id="PS50932">
    <property type="entry name" value="HTH_LACI_2"/>
    <property type="match status" value="1"/>
</dbReference>
<dbReference type="PROSITE" id="PS00356">
    <property type="entry name" value="HTH_LACI_1"/>
    <property type="match status" value="1"/>
</dbReference>
<gene>
    <name evidence="5" type="ORF">AEA09_08960</name>
</gene>
<feature type="domain" description="HTH lacI-type" evidence="4">
    <location>
        <begin position="4"/>
        <end position="59"/>
    </location>
</feature>
<evidence type="ECO:0000256" key="2">
    <source>
        <dbReference type="ARBA" id="ARBA00023125"/>
    </source>
</evidence>
<dbReference type="Gene3D" id="1.10.260.40">
    <property type="entry name" value="lambda repressor-like DNA-binding domains"/>
    <property type="match status" value="1"/>
</dbReference>
<dbReference type="CDD" id="cd01392">
    <property type="entry name" value="HTH_LacI"/>
    <property type="match status" value="1"/>
</dbReference>